<dbReference type="Proteomes" id="UP001165065">
    <property type="component" value="Unassembled WGS sequence"/>
</dbReference>
<accession>A0A9W7GER7</accession>
<evidence type="ECO:0000313" key="3">
    <source>
        <dbReference type="Proteomes" id="UP001165065"/>
    </source>
</evidence>
<comment type="caution">
    <text evidence="2">The sequence shown here is derived from an EMBL/GenBank/DDBJ whole genome shotgun (WGS) entry which is preliminary data.</text>
</comment>
<feature type="region of interest" description="Disordered" evidence="1">
    <location>
        <begin position="389"/>
        <end position="409"/>
    </location>
</feature>
<reference evidence="3" key="1">
    <citation type="journal article" date="2023" name="Commun. Biol.">
        <title>Genome analysis of Parmales, the sister group of diatoms, reveals the evolutionary specialization of diatoms from phago-mixotrophs to photoautotrophs.</title>
        <authorList>
            <person name="Ban H."/>
            <person name="Sato S."/>
            <person name="Yoshikawa S."/>
            <person name="Yamada K."/>
            <person name="Nakamura Y."/>
            <person name="Ichinomiya M."/>
            <person name="Sato N."/>
            <person name="Blanc-Mathieu R."/>
            <person name="Endo H."/>
            <person name="Kuwata A."/>
            <person name="Ogata H."/>
        </authorList>
    </citation>
    <scope>NUCLEOTIDE SEQUENCE [LARGE SCALE GENOMIC DNA]</scope>
</reference>
<feature type="compositionally biased region" description="Basic and acidic residues" evidence="1">
    <location>
        <begin position="392"/>
        <end position="409"/>
    </location>
</feature>
<feature type="region of interest" description="Disordered" evidence="1">
    <location>
        <begin position="212"/>
        <end position="317"/>
    </location>
</feature>
<keyword evidence="3" id="KW-1185">Reference proteome</keyword>
<name>A0A9W7GER7_9STRA</name>
<dbReference type="AlphaFoldDB" id="A0A9W7GER7"/>
<protein>
    <submittedName>
        <fullName evidence="2">Uncharacterized protein</fullName>
    </submittedName>
</protein>
<gene>
    <name evidence="2" type="ORF">TrCOL_g8693</name>
</gene>
<organism evidence="2 3">
    <name type="scientific">Triparma columacea</name>
    <dbReference type="NCBI Taxonomy" id="722753"/>
    <lineage>
        <taxon>Eukaryota</taxon>
        <taxon>Sar</taxon>
        <taxon>Stramenopiles</taxon>
        <taxon>Ochrophyta</taxon>
        <taxon>Bolidophyceae</taxon>
        <taxon>Parmales</taxon>
        <taxon>Triparmaceae</taxon>
        <taxon>Triparma</taxon>
    </lineage>
</organism>
<proteinExistence type="predicted"/>
<dbReference type="EMBL" id="BRYA01001489">
    <property type="protein sequence ID" value="GMI44671.1"/>
    <property type="molecule type" value="Genomic_DNA"/>
</dbReference>
<evidence type="ECO:0000256" key="1">
    <source>
        <dbReference type="SAM" id="MobiDB-lite"/>
    </source>
</evidence>
<feature type="region of interest" description="Disordered" evidence="1">
    <location>
        <begin position="162"/>
        <end position="184"/>
    </location>
</feature>
<evidence type="ECO:0000313" key="2">
    <source>
        <dbReference type="EMBL" id="GMI44671.1"/>
    </source>
</evidence>
<feature type="compositionally biased region" description="Low complexity" evidence="1">
    <location>
        <begin position="219"/>
        <end position="233"/>
    </location>
</feature>
<sequence>MQTLLVNPVGASMHTLHEDDLPSQSCQVSEKGENRVVSPMDLPDRIINQVCLELQSRQTGSPMMFQHQLKYYVCFKSACANISSRTPPSLGHSALLGHKKVSFMKGCFCSNQCKTFDEILKGPNGHVWAQAVEMRLSAAQTLIVNKDAFMWFPIKAPIYRTPQQQRGKQRKVERRRSLPTTTKAKGKVRLNLDIAKIDLQKVTVANPKVVETEDVKGSPKTVTPTDTPTTLPPFLLSSDYNAERKTSLELSIPPPPPSALAAPPNTPQNKHKISPNALMRNRLNIGSDPPYPASLKRDASGSPSSSPMSRKRTIKYKTVPSLDYSSKRIRSPVSQSELLEAANAVLVDLGTVKEIGKEASIKPIMSEWGETWRTMASLQADIWMSAGYRRGGKGESKEKNDEIQCGEGK</sequence>
<dbReference type="OrthoDB" id="10506590at2759"/>